<gene>
    <name evidence="2" type="ORF">GCM10011503_29310</name>
</gene>
<keyword evidence="1" id="KW-0812">Transmembrane</keyword>
<evidence type="ECO:0000313" key="2">
    <source>
        <dbReference type="EMBL" id="GGB78624.1"/>
    </source>
</evidence>
<keyword evidence="1" id="KW-1133">Transmembrane helix</keyword>
<sequence length="49" mass="5294">MVELVMSVANNTATAWWVLAGAALIITVEAARSSKHILWGDIGEDDHDD</sequence>
<accession>A0ABQ1JZ33</accession>
<keyword evidence="3" id="KW-1185">Reference proteome</keyword>
<organism evidence="2 3">
    <name type="scientific">Henriciella pelagia</name>
    <dbReference type="NCBI Taxonomy" id="1977912"/>
    <lineage>
        <taxon>Bacteria</taxon>
        <taxon>Pseudomonadati</taxon>
        <taxon>Pseudomonadota</taxon>
        <taxon>Alphaproteobacteria</taxon>
        <taxon>Hyphomonadales</taxon>
        <taxon>Hyphomonadaceae</taxon>
        <taxon>Henriciella</taxon>
    </lineage>
</organism>
<name>A0ABQ1JZ33_9PROT</name>
<evidence type="ECO:0000313" key="3">
    <source>
        <dbReference type="Proteomes" id="UP000628854"/>
    </source>
</evidence>
<evidence type="ECO:0000256" key="1">
    <source>
        <dbReference type="SAM" id="Phobius"/>
    </source>
</evidence>
<dbReference type="Proteomes" id="UP000628854">
    <property type="component" value="Unassembled WGS sequence"/>
</dbReference>
<feature type="transmembrane region" description="Helical" evidence="1">
    <location>
        <begin position="14"/>
        <end position="31"/>
    </location>
</feature>
<reference evidence="3" key="1">
    <citation type="journal article" date="2019" name="Int. J. Syst. Evol. Microbiol.">
        <title>The Global Catalogue of Microorganisms (GCM) 10K type strain sequencing project: providing services to taxonomists for standard genome sequencing and annotation.</title>
        <authorList>
            <consortium name="The Broad Institute Genomics Platform"/>
            <consortium name="The Broad Institute Genome Sequencing Center for Infectious Disease"/>
            <person name="Wu L."/>
            <person name="Ma J."/>
        </authorList>
    </citation>
    <scope>NUCLEOTIDE SEQUENCE [LARGE SCALE GENOMIC DNA]</scope>
    <source>
        <strain evidence="3">CGMCC 1.15928</strain>
    </source>
</reference>
<keyword evidence="1" id="KW-0472">Membrane</keyword>
<comment type="caution">
    <text evidence="2">The sequence shown here is derived from an EMBL/GenBank/DDBJ whole genome shotgun (WGS) entry which is preliminary data.</text>
</comment>
<dbReference type="EMBL" id="BMKF01000002">
    <property type="protein sequence ID" value="GGB78624.1"/>
    <property type="molecule type" value="Genomic_DNA"/>
</dbReference>
<proteinExistence type="predicted"/>
<protein>
    <submittedName>
        <fullName evidence="2">Uncharacterized protein</fullName>
    </submittedName>
</protein>